<keyword evidence="10 11" id="KW-0998">Cell outer membrane</keyword>
<keyword evidence="5 11" id="KW-0812">Transmembrane</keyword>
<evidence type="ECO:0000256" key="3">
    <source>
        <dbReference type="ARBA" id="ARBA00022452"/>
    </source>
</evidence>
<name>F1ZC18_9SPHN</name>
<dbReference type="Pfam" id="PF07715">
    <property type="entry name" value="Plug"/>
    <property type="match status" value="1"/>
</dbReference>
<dbReference type="GO" id="GO:0006826">
    <property type="term" value="P:iron ion transport"/>
    <property type="evidence" value="ECO:0007669"/>
    <property type="project" value="UniProtKB-KW"/>
</dbReference>
<evidence type="ECO:0000256" key="4">
    <source>
        <dbReference type="ARBA" id="ARBA00022496"/>
    </source>
</evidence>
<feature type="signal peptide" evidence="13">
    <location>
        <begin position="1"/>
        <end position="24"/>
    </location>
</feature>
<evidence type="ECO:0000256" key="10">
    <source>
        <dbReference type="ARBA" id="ARBA00023237"/>
    </source>
</evidence>
<feature type="domain" description="TonB-dependent receptor plug" evidence="15">
    <location>
        <begin position="61"/>
        <end position="166"/>
    </location>
</feature>
<keyword evidence="13" id="KW-0732">Signal</keyword>
<evidence type="ECO:0000256" key="12">
    <source>
        <dbReference type="RuleBase" id="RU003357"/>
    </source>
</evidence>
<evidence type="ECO:0000256" key="7">
    <source>
        <dbReference type="ARBA" id="ARBA00023065"/>
    </source>
</evidence>
<dbReference type="InterPro" id="IPR036942">
    <property type="entry name" value="Beta-barrel_TonB_sf"/>
</dbReference>
<dbReference type="FunCoup" id="F1ZC18">
    <property type="interactions" value="51"/>
</dbReference>
<evidence type="ECO:0000256" key="2">
    <source>
        <dbReference type="ARBA" id="ARBA00022448"/>
    </source>
</evidence>
<evidence type="ECO:0000259" key="15">
    <source>
        <dbReference type="Pfam" id="PF07715"/>
    </source>
</evidence>
<keyword evidence="8 12" id="KW-0798">TonB box</keyword>
<evidence type="ECO:0000256" key="5">
    <source>
        <dbReference type="ARBA" id="ARBA00022692"/>
    </source>
</evidence>
<feature type="chain" id="PRO_5003274266" evidence="13">
    <location>
        <begin position="25"/>
        <end position="785"/>
    </location>
</feature>
<organism evidence="16 17">
    <name type="scientific">Novosphingobium nitrogenifigens DSM 19370</name>
    <dbReference type="NCBI Taxonomy" id="983920"/>
    <lineage>
        <taxon>Bacteria</taxon>
        <taxon>Pseudomonadati</taxon>
        <taxon>Pseudomonadota</taxon>
        <taxon>Alphaproteobacteria</taxon>
        <taxon>Sphingomonadales</taxon>
        <taxon>Sphingomonadaceae</taxon>
        <taxon>Novosphingobium</taxon>
    </lineage>
</organism>
<dbReference type="SUPFAM" id="SSF56935">
    <property type="entry name" value="Porins"/>
    <property type="match status" value="1"/>
</dbReference>
<dbReference type="OrthoDB" id="7455607at2"/>
<proteinExistence type="inferred from homology"/>
<dbReference type="EMBL" id="AEWJ01000052">
    <property type="protein sequence ID" value="EGD57845.1"/>
    <property type="molecule type" value="Genomic_DNA"/>
</dbReference>
<dbReference type="PANTHER" id="PTHR32552:SF81">
    <property type="entry name" value="TONB-DEPENDENT OUTER MEMBRANE RECEPTOR"/>
    <property type="match status" value="1"/>
</dbReference>
<dbReference type="RefSeq" id="WP_008070784.1">
    <property type="nucleotide sequence ID" value="NZ_AQWK01000007.1"/>
</dbReference>
<dbReference type="HOGENOM" id="CLU_008287_15_0_5"/>
<keyword evidence="2 11" id="KW-0813">Transport</keyword>
<evidence type="ECO:0000256" key="6">
    <source>
        <dbReference type="ARBA" id="ARBA00023004"/>
    </source>
</evidence>
<evidence type="ECO:0000256" key="13">
    <source>
        <dbReference type="SAM" id="SignalP"/>
    </source>
</evidence>
<sequence>MSIRSCAFLVACSALSLTSHQVFAQEAEKPAPEAPPAAATTPSGIAEIVVTAQRRSQSINKVGLSIQAASGTDLVNRGLTATDDLVKIVPSLSIAKTALTVPVYTMRGVGFYDTALASTSTVSVYTDEVPLPFPAMTTGASLDLSRVEVLKGPQGTLYGSNSTGGAINYISAKPTKELAAGGTVSIARFGRFEGQGYVSGPVTDTLRLRLAGQTQQGGDWQYNYTRNAKAGSANQSGGRFLAEWEPSDRLTMLLNVNGWYNKSDSQFPQTISFSPLVSANLASLPAATSAGLINQPLAPADNRAADWPTSFPYGYRHNDGFYQVSARIAYKLTDDITLTSLTAYDKLTVKAGIAAQGTTLQDESFYQVGRIEAMTQELRLAGKLGKLRYILGANFLGSGISDSYTAMFEDSTATISLGLPLKSYYLDTHNRDRNYAGFANLEYDLTSRLNLQGGIRYTSNTRNFDGCLADSGDGYYAAIQNKRSQSLTGAAPANPAVAGQCVTLIEPGYQPGRYASSLHENNVSWRVGLNWTFRSGMLLYANVSRGYKQGAFPTISASVASQFTPAKQESLLAYEVGVKTPLFDRKVQLNAAGFYYDYSDKQILGRVPDPVLRSLQRLVNIPKSHIVGGEVEISARPIDGLTLSAAATYVKSRIDGSFVNYDNFAVQREFAGEKFPFTPEFSGNGDAQYEFSIGHNRKAFLGSSVTWNGSTYAALGQLAQQYIKGYTLLDVRAGIAAHDDRWRLTVWGKNVTNTYYYTNAYRYIDYFSRLTGQPATYGATFSFRY</sequence>
<dbReference type="GO" id="GO:0009279">
    <property type="term" value="C:cell outer membrane"/>
    <property type="evidence" value="ECO:0007669"/>
    <property type="project" value="UniProtKB-SubCell"/>
</dbReference>
<evidence type="ECO:0000313" key="16">
    <source>
        <dbReference type="EMBL" id="EGD57845.1"/>
    </source>
</evidence>
<evidence type="ECO:0000256" key="11">
    <source>
        <dbReference type="PROSITE-ProRule" id="PRU01360"/>
    </source>
</evidence>
<evidence type="ECO:0000256" key="1">
    <source>
        <dbReference type="ARBA" id="ARBA00004571"/>
    </source>
</evidence>
<comment type="caution">
    <text evidence="16">The sequence shown here is derived from an EMBL/GenBank/DDBJ whole genome shotgun (WGS) entry which is preliminary data.</text>
</comment>
<dbReference type="STRING" id="983920.Y88_3172"/>
<evidence type="ECO:0000256" key="9">
    <source>
        <dbReference type="ARBA" id="ARBA00023136"/>
    </source>
</evidence>
<dbReference type="Gene3D" id="2.40.170.20">
    <property type="entry name" value="TonB-dependent receptor, beta-barrel domain"/>
    <property type="match status" value="1"/>
</dbReference>
<dbReference type="eggNOG" id="COG4773">
    <property type="taxonomic scope" value="Bacteria"/>
</dbReference>
<keyword evidence="7" id="KW-0406">Ion transport</keyword>
<evidence type="ECO:0000256" key="8">
    <source>
        <dbReference type="ARBA" id="ARBA00023077"/>
    </source>
</evidence>
<dbReference type="InterPro" id="IPR012910">
    <property type="entry name" value="Plug_dom"/>
</dbReference>
<keyword evidence="16" id="KW-0675">Receptor</keyword>
<accession>F1ZC18</accession>
<evidence type="ECO:0000313" key="17">
    <source>
        <dbReference type="Proteomes" id="UP000004728"/>
    </source>
</evidence>
<comment type="subcellular location">
    <subcellularLocation>
        <location evidence="1 11">Cell outer membrane</location>
        <topology evidence="1 11">Multi-pass membrane protein</topology>
    </subcellularLocation>
</comment>
<comment type="similarity">
    <text evidence="11 12">Belongs to the TonB-dependent receptor family.</text>
</comment>
<keyword evidence="6" id="KW-0408">Iron</keyword>
<reference evidence="16 17" key="1">
    <citation type="journal article" date="2012" name="J. Bacteriol.">
        <title>Draft Genome Sequence of Novosphingobium nitrogenifigens Y88T.</title>
        <authorList>
            <person name="Strabala T.J."/>
            <person name="Macdonald L."/>
            <person name="Liu V."/>
            <person name="Smit A.M."/>
        </authorList>
    </citation>
    <scope>NUCLEOTIDE SEQUENCE [LARGE SCALE GENOMIC DNA]</scope>
    <source>
        <strain evidence="16 17">DSM 19370</strain>
    </source>
</reference>
<keyword evidence="9 11" id="KW-0472">Membrane</keyword>
<dbReference type="InterPro" id="IPR000531">
    <property type="entry name" value="Beta-barrel_TonB"/>
</dbReference>
<dbReference type="PANTHER" id="PTHR32552">
    <property type="entry name" value="FERRICHROME IRON RECEPTOR-RELATED"/>
    <property type="match status" value="1"/>
</dbReference>
<dbReference type="Proteomes" id="UP000004728">
    <property type="component" value="Unassembled WGS sequence"/>
</dbReference>
<dbReference type="AlphaFoldDB" id="F1ZC18"/>
<dbReference type="PROSITE" id="PS52016">
    <property type="entry name" value="TONB_DEPENDENT_REC_3"/>
    <property type="match status" value="1"/>
</dbReference>
<dbReference type="Pfam" id="PF00593">
    <property type="entry name" value="TonB_dep_Rec_b-barrel"/>
    <property type="match status" value="1"/>
</dbReference>
<feature type="domain" description="TonB-dependent receptor-like beta-barrel" evidence="14">
    <location>
        <begin position="302"/>
        <end position="751"/>
    </location>
</feature>
<dbReference type="InParanoid" id="F1ZC18"/>
<gene>
    <name evidence="16" type="ORF">Y88_3172</name>
</gene>
<dbReference type="InterPro" id="IPR039426">
    <property type="entry name" value="TonB-dep_rcpt-like"/>
</dbReference>
<protein>
    <submittedName>
        <fullName evidence="16">TonB-dependent receptor</fullName>
    </submittedName>
</protein>
<keyword evidence="3 11" id="KW-1134">Transmembrane beta strand</keyword>
<evidence type="ECO:0000259" key="14">
    <source>
        <dbReference type="Pfam" id="PF00593"/>
    </source>
</evidence>
<keyword evidence="4" id="KW-0410">Iron transport</keyword>
<keyword evidence="17" id="KW-1185">Reference proteome</keyword>